<dbReference type="AlphaFoldDB" id="A0A1H8ABE4"/>
<feature type="binding site" evidence="8">
    <location>
        <position position="68"/>
    </location>
    <ligand>
        <name>GTP</name>
        <dbReference type="ChEBI" id="CHEBI:37565"/>
    </ligand>
</feature>
<reference evidence="10 11" key="1">
    <citation type="submission" date="2016-10" db="EMBL/GenBank/DDBJ databases">
        <authorList>
            <person name="de Groot N.N."/>
        </authorList>
    </citation>
    <scope>NUCLEOTIDE SEQUENCE [LARGE SCALE GENOMIC DNA]</scope>
    <source>
        <strain evidence="10 11">DSM 46701</strain>
    </source>
</reference>
<dbReference type="PANTHER" id="PTHR19136:SF81">
    <property type="entry name" value="MOLYBDENUM COFACTOR GUANYLYLTRANSFERASE"/>
    <property type="match status" value="1"/>
</dbReference>
<keyword evidence="6 8" id="KW-0342">GTP-binding</keyword>
<dbReference type="OrthoDB" id="9788394at2"/>
<feature type="domain" description="MobA-like NTP transferase" evidence="9">
    <location>
        <begin position="4"/>
        <end position="160"/>
    </location>
</feature>
<dbReference type="Proteomes" id="UP000199695">
    <property type="component" value="Unassembled WGS sequence"/>
</dbReference>
<feature type="binding site" evidence="8">
    <location>
        <position position="97"/>
    </location>
    <ligand>
        <name>GTP</name>
        <dbReference type="ChEBI" id="CHEBI:37565"/>
    </ligand>
</feature>
<dbReference type="GO" id="GO:0061603">
    <property type="term" value="F:molybdenum cofactor guanylyltransferase activity"/>
    <property type="evidence" value="ECO:0007669"/>
    <property type="project" value="UniProtKB-EC"/>
</dbReference>
<evidence type="ECO:0000259" key="9">
    <source>
        <dbReference type="Pfam" id="PF12804"/>
    </source>
</evidence>
<comment type="catalytic activity">
    <reaction evidence="8">
        <text>Mo-molybdopterin + GTP + H(+) = Mo-molybdopterin guanine dinucleotide + diphosphate</text>
        <dbReference type="Rhea" id="RHEA:34243"/>
        <dbReference type="ChEBI" id="CHEBI:15378"/>
        <dbReference type="ChEBI" id="CHEBI:33019"/>
        <dbReference type="ChEBI" id="CHEBI:37565"/>
        <dbReference type="ChEBI" id="CHEBI:71302"/>
        <dbReference type="ChEBI" id="CHEBI:71310"/>
        <dbReference type="EC" id="2.7.7.77"/>
    </reaction>
</comment>
<organism evidence="10 11">
    <name type="scientific">Lihuaxuella thermophila</name>
    <dbReference type="NCBI Taxonomy" id="1173111"/>
    <lineage>
        <taxon>Bacteria</taxon>
        <taxon>Bacillati</taxon>
        <taxon>Bacillota</taxon>
        <taxon>Bacilli</taxon>
        <taxon>Bacillales</taxon>
        <taxon>Thermoactinomycetaceae</taxon>
        <taxon>Lihuaxuella</taxon>
    </lineage>
</organism>
<keyword evidence="11" id="KW-1185">Reference proteome</keyword>
<evidence type="ECO:0000256" key="1">
    <source>
        <dbReference type="ARBA" id="ARBA00022490"/>
    </source>
</evidence>
<evidence type="ECO:0000313" key="11">
    <source>
        <dbReference type="Proteomes" id="UP000199695"/>
    </source>
</evidence>
<dbReference type="STRING" id="1173111.SAMN05444955_10144"/>
<dbReference type="EC" id="2.7.7.77" evidence="8"/>
<feature type="binding site" evidence="8">
    <location>
        <position position="97"/>
    </location>
    <ligand>
        <name>Mg(2+)</name>
        <dbReference type="ChEBI" id="CHEBI:18420"/>
    </ligand>
</feature>
<proteinExistence type="inferred from homology"/>
<evidence type="ECO:0000256" key="3">
    <source>
        <dbReference type="ARBA" id="ARBA00022723"/>
    </source>
</evidence>
<gene>
    <name evidence="8" type="primary">mobA</name>
    <name evidence="10" type="ORF">SAMN05444955_10144</name>
</gene>
<keyword evidence="5 8" id="KW-0460">Magnesium</keyword>
<dbReference type="Pfam" id="PF12804">
    <property type="entry name" value="NTP_transf_3"/>
    <property type="match status" value="1"/>
</dbReference>
<dbReference type="Gene3D" id="3.90.550.10">
    <property type="entry name" value="Spore Coat Polysaccharide Biosynthesis Protein SpsA, Chain A"/>
    <property type="match status" value="1"/>
</dbReference>
<dbReference type="CDD" id="cd02503">
    <property type="entry name" value="MobA"/>
    <property type="match status" value="1"/>
</dbReference>
<evidence type="ECO:0000256" key="6">
    <source>
        <dbReference type="ARBA" id="ARBA00023134"/>
    </source>
</evidence>
<keyword evidence="3 8" id="KW-0479">Metal-binding</keyword>
<comment type="similarity">
    <text evidence="8">Belongs to the MobA family.</text>
</comment>
<dbReference type="HAMAP" id="MF_00316">
    <property type="entry name" value="MobA"/>
    <property type="match status" value="1"/>
</dbReference>
<dbReference type="SUPFAM" id="SSF53448">
    <property type="entry name" value="Nucleotide-diphospho-sugar transferases"/>
    <property type="match status" value="1"/>
</dbReference>
<dbReference type="PANTHER" id="PTHR19136">
    <property type="entry name" value="MOLYBDENUM COFACTOR GUANYLYLTRANSFERASE"/>
    <property type="match status" value="1"/>
</dbReference>
<comment type="domain">
    <text evidence="8">The N-terminal domain determines nucleotide recognition and specific binding, while the C-terminal domain determines the specific binding to the target protein.</text>
</comment>
<dbReference type="GO" id="GO:0005525">
    <property type="term" value="F:GTP binding"/>
    <property type="evidence" value="ECO:0007669"/>
    <property type="project" value="UniProtKB-UniRule"/>
</dbReference>
<name>A0A1H8ABE4_9BACL</name>
<dbReference type="GO" id="GO:0005737">
    <property type="term" value="C:cytoplasm"/>
    <property type="evidence" value="ECO:0007669"/>
    <property type="project" value="UniProtKB-SubCell"/>
</dbReference>
<comment type="subcellular location">
    <subcellularLocation>
        <location evidence="8">Cytoplasm</location>
    </subcellularLocation>
</comment>
<dbReference type="EMBL" id="FOCQ01000001">
    <property type="protein sequence ID" value="SEM67873.1"/>
    <property type="molecule type" value="Genomic_DNA"/>
</dbReference>
<sequence>MVTGVILAGGENRRMNGRMKALLPFGGETLIERQVREMKRICDELFVVTNQPDLFSPVVGEGVQIVRDEIPFQGPLGGMHTALTRASHDDVWIVGCDLPFLSSRVAQALIACRRRFKCDAVVPVVSGRTHPLHAIYGKACGSVILDLLRQEIRQVKQLLERIHWKRADESFFMEHGLDLRFVTNVNTPEEYKKALINRGTGVEHL</sequence>
<protein>
    <recommendedName>
        <fullName evidence="8">Probable molybdenum cofactor guanylyltransferase</fullName>
        <shortName evidence="8">MoCo guanylyltransferase</shortName>
        <ecNumber evidence="8">2.7.7.77</ecNumber>
    </recommendedName>
    <alternativeName>
        <fullName evidence="8">GTP:molybdopterin guanylyltransferase</fullName>
    </alternativeName>
    <alternativeName>
        <fullName evidence="8">Mo-MPT guanylyltransferase</fullName>
    </alternativeName>
    <alternativeName>
        <fullName evidence="8">Molybdopterin guanylyltransferase</fullName>
    </alternativeName>
    <alternativeName>
        <fullName evidence="8">Molybdopterin-guanine dinucleotide synthase</fullName>
        <shortName evidence="8">MGD synthase</shortName>
    </alternativeName>
</protein>
<dbReference type="GO" id="GO:0006777">
    <property type="term" value="P:Mo-molybdopterin cofactor biosynthetic process"/>
    <property type="evidence" value="ECO:0007669"/>
    <property type="project" value="UniProtKB-KW"/>
</dbReference>
<comment type="function">
    <text evidence="8">Transfers a GMP moiety from GTP to Mo-molybdopterin (Mo-MPT) cofactor (Moco or molybdenum cofactor) to form Mo-molybdopterin guanine dinucleotide (Mo-MGD) cofactor.</text>
</comment>
<evidence type="ECO:0000256" key="5">
    <source>
        <dbReference type="ARBA" id="ARBA00022842"/>
    </source>
</evidence>
<dbReference type="InterPro" id="IPR013482">
    <property type="entry name" value="Molybde_CF_guanTrfase"/>
</dbReference>
<dbReference type="GO" id="GO:0046872">
    <property type="term" value="F:metal ion binding"/>
    <property type="evidence" value="ECO:0007669"/>
    <property type="project" value="UniProtKB-KW"/>
</dbReference>
<evidence type="ECO:0000256" key="8">
    <source>
        <dbReference type="HAMAP-Rule" id="MF_00316"/>
    </source>
</evidence>
<keyword evidence="7 8" id="KW-0501">Molybdenum cofactor biosynthesis</keyword>
<feature type="binding site" evidence="8">
    <location>
        <position position="20"/>
    </location>
    <ligand>
        <name>GTP</name>
        <dbReference type="ChEBI" id="CHEBI:37565"/>
    </ligand>
</feature>
<comment type="cofactor">
    <cofactor evidence="8">
        <name>Mg(2+)</name>
        <dbReference type="ChEBI" id="CHEBI:18420"/>
    </cofactor>
</comment>
<keyword evidence="2 8" id="KW-0808">Transferase</keyword>
<dbReference type="InterPro" id="IPR029044">
    <property type="entry name" value="Nucleotide-diphossugar_trans"/>
</dbReference>
<dbReference type="InterPro" id="IPR025877">
    <property type="entry name" value="MobA-like_NTP_Trfase"/>
</dbReference>
<evidence type="ECO:0000256" key="4">
    <source>
        <dbReference type="ARBA" id="ARBA00022741"/>
    </source>
</evidence>
<comment type="caution">
    <text evidence="8">Lacks conserved residue(s) required for the propagation of feature annotation.</text>
</comment>
<keyword evidence="1 8" id="KW-0963">Cytoplasm</keyword>
<evidence type="ECO:0000256" key="7">
    <source>
        <dbReference type="ARBA" id="ARBA00023150"/>
    </source>
</evidence>
<evidence type="ECO:0000256" key="2">
    <source>
        <dbReference type="ARBA" id="ARBA00022679"/>
    </source>
</evidence>
<keyword evidence="4 8" id="KW-0547">Nucleotide-binding</keyword>
<feature type="binding site" evidence="8">
    <location>
        <begin position="7"/>
        <end position="9"/>
    </location>
    <ligand>
        <name>GTP</name>
        <dbReference type="ChEBI" id="CHEBI:37565"/>
    </ligand>
</feature>
<evidence type="ECO:0000313" key="10">
    <source>
        <dbReference type="EMBL" id="SEM67873.1"/>
    </source>
</evidence>
<accession>A0A1H8ABE4</accession>